<feature type="transmembrane region" description="Helical" evidence="7">
    <location>
        <begin position="27"/>
        <end position="46"/>
    </location>
</feature>
<dbReference type="Pfam" id="PF12704">
    <property type="entry name" value="MacB_PCD"/>
    <property type="match status" value="1"/>
</dbReference>
<evidence type="ECO:0000256" key="1">
    <source>
        <dbReference type="ARBA" id="ARBA00004651"/>
    </source>
</evidence>
<evidence type="ECO:0000256" key="7">
    <source>
        <dbReference type="SAM" id="Phobius"/>
    </source>
</evidence>
<feature type="transmembrane region" description="Helical" evidence="7">
    <location>
        <begin position="372"/>
        <end position="398"/>
    </location>
</feature>
<proteinExistence type="inferred from homology"/>
<organism evidence="10 11">
    <name type="scientific">Pedobacter psychrodurus</name>
    <dbReference type="NCBI Taxonomy" id="2530456"/>
    <lineage>
        <taxon>Bacteria</taxon>
        <taxon>Pseudomonadati</taxon>
        <taxon>Bacteroidota</taxon>
        <taxon>Sphingobacteriia</taxon>
        <taxon>Sphingobacteriales</taxon>
        <taxon>Sphingobacteriaceae</taxon>
        <taxon>Pedobacter</taxon>
    </lineage>
</organism>
<evidence type="ECO:0000256" key="3">
    <source>
        <dbReference type="ARBA" id="ARBA00022692"/>
    </source>
</evidence>
<dbReference type="OrthoDB" id="9770036at2"/>
<dbReference type="InterPro" id="IPR050250">
    <property type="entry name" value="Macrolide_Exporter_MacB"/>
</dbReference>
<comment type="similarity">
    <text evidence="6">Belongs to the ABC-4 integral membrane protein family.</text>
</comment>
<evidence type="ECO:0000256" key="4">
    <source>
        <dbReference type="ARBA" id="ARBA00022989"/>
    </source>
</evidence>
<dbReference type="Proteomes" id="UP000293925">
    <property type="component" value="Unassembled WGS sequence"/>
</dbReference>
<dbReference type="AlphaFoldDB" id="A0A4R0Q5V7"/>
<keyword evidence="5 7" id="KW-0472">Membrane</keyword>
<feature type="transmembrane region" description="Helical" evidence="7">
    <location>
        <begin position="334"/>
        <end position="366"/>
    </location>
</feature>
<keyword evidence="4 7" id="KW-1133">Transmembrane helix</keyword>
<feature type="transmembrane region" description="Helical" evidence="7">
    <location>
        <begin position="291"/>
        <end position="313"/>
    </location>
</feature>
<sequence length="414" mass="45930">MIIFRLIGESFRFAFDALRQNKLRTMLSLLAITIGIFTIIAVFSAVDTFRGKLQASVDKLGSNTIYIQKWPWSFGDNYPWWKYMNRPQPSLRDFEALRERIENAQGVTFEISTNDRTIKYRSSSVEGISVWAASHDFNKTWNFELQDGRYFTENESKNGSPVCILGSDIADGLFDGDAPVGKQVQILGRRLTVVGVFKKEGEDMLGTSLDKNVNIPIAFAKGVLDIQSERYGPQITVRGKDNVSLEEVESELKGLMRSIHRIKPGQEEDFALNKTTIISNQLDSMFKMVNIAGWVIGGFSILVGGFSIANIMFVSVKERTNIIGIQKSLGAKNYFILLQFIFESISLCILGGLLGLLLVFLLALGIGAATDFHIILGLNNIALGIGISIIIGTISGFWPAYSASRLDPVEAIRS</sequence>
<protein>
    <submittedName>
        <fullName evidence="10">FtsX-like permease family protein</fullName>
    </submittedName>
</protein>
<comment type="subcellular location">
    <subcellularLocation>
        <location evidence="1">Cell membrane</location>
        <topology evidence="1">Multi-pass membrane protein</topology>
    </subcellularLocation>
</comment>
<dbReference type="EMBL" id="SJSO01000004">
    <property type="protein sequence ID" value="TCD28125.1"/>
    <property type="molecule type" value="Genomic_DNA"/>
</dbReference>
<accession>A0A4R0Q5V7</accession>
<evidence type="ECO:0000256" key="6">
    <source>
        <dbReference type="ARBA" id="ARBA00038076"/>
    </source>
</evidence>
<evidence type="ECO:0000259" key="9">
    <source>
        <dbReference type="Pfam" id="PF12704"/>
    </source>
</evidence>
<reference evidence="10 11" key="1">
    <citation type="submission" date="2019-02" db="EMBL/GenBank/DDBJ databases">
        <title>Pedobacter sp. RP-3-21 sp. nov., isolated from Arctic soil.</title>
        <authorList>
            <person name="Dahal R.H."/>
        </authorList>
    </citation>
    <scope>NUCLEOTIDE SEQUENCE [LARGE SCALE GENOMIC DNA]</scope>
    <source>
        <strain evidence="10 11">RP-3-21</strain>
    </source>
</reference>
<comment type="caution">
    <text evidence="10">The sequence shown here is derived from an EMBL/GenBank/DDBJ whole genome shotgun (WGS) entry which is preliminary data.</text>
</comment>
<dbReference type="PANTHER" id="PTHR30572:SF4">
    <property type="entry name" value="ABC TRANSPORTER PERMEASE YTRF"/>
    <property type="match status" value="1"/>
</dbReference>
<dbReference type="GO" id="GO:0022857">
    <property type="term" value="F:transmembrane transporter activity"/>
    <property type="evidence" value="ECO:0007669"/>
    <property type="project" value="TreeGrafter"/>
</dbReference>
<dbReference type="RefSeq" id="WP_131528065.1">
    <property type="nucleotide sequence ID" value="NZ_SJSO01000004.1"/>
</dbReference>
<evidence type="ECO:0000313" key="11">
    <source>
        <dbReference type="Proteomes" id="UP000293925"/>
    </source>
</evidence>
<keyword evidence="11" id="KW-1185">Reference proteome</keyword>
<evidence type="ECO:0000256" key="2">
    <source>
        <dbReference type="ARBA" id="ARBA00022475"/>
    </source>
</evidence>
<dbReference type="PANTHER" id="PTHR30572">
    <property type="entry name" value="MEMBRANE COMPONENT OF TRANSPORTER-RELATED"/>
    <property type="match status" value="1"/>
</dbReference>
<evidence type="ECO:0000259" key="8">
    <source>
        <dbReference type="Pfam" id="PF02687"/>
    </source>
</evidence>
<dbReference type="InterPro" id="IPR003838">
    <property type="entry name" value="ABC3_permease_C"/>
</dbReference>
<dbReference type="Pfam" id="PF02687">
    <property type="entry name" value="FtsX"/>
    <property type="match status" value="1"/>
</dbReference>
<feature type="domain" description="MacB-like periplasmic core" evidence="9">
    <location>
        <begin position="25"/>
        <end position="253"/>
    </location>
</feature>
<feature type="domain" description="ABC3 transporter permease C-terminal" evidence="8">
    <location>
        <begin position="295"/>
        <end position="408"/>
    </location>
</feature>
<evidence type="ECO:0000313" key="10">
    <source>
        <dbReference type="EMBL" id="TCD28125.1"/>
    </source>
</evidence>
<dbReference type="GO" id="GO:0005886">
    <property type="term" value="C:plasma membrane"/>
    <property type="evidence" value="ECO:0007669"/>
    <property type="project" value="UniProtKB-SubCell"/>
</dbReference>
<keyword evidence="3 7" id="KW-0812">Transmembrane</keyword>
<keyword evidence="2" id="KW-1003">Cell membrane</keyword>
<gene>
    <name evidence="10" type="ORF">EZ456_05360</name>
</gene>
<evidence type="ECO:0000256" key="5">
    <source>
        <dbReference type="ARBA" id="ARBA00023136"/>
    </source>
</evidence>
<name>A0A4R0Q5V7_9SPHI</name>
<dbReference type="InterPro" id="IPR025857">
    <property type="entry name" value="MacB_PCD"/>
</dbReference>